<keyword evidence="5" id="KW-0227">DNA damage</keyword>
<dbReference type="Pfam" id="PF02245">
    <property type="entry name" value="Pur_DNA_glyco"/>
    <property type="match status" value="1"/>
</dbReference>
<name>A0A1Y1KB21_PHOPY</name>
<comment type="catalytic activity">
    <reaction evidence="1">
        <text>Hydrolysis of alkylated DNA, releasing 3-methyladenine, 3-methylguanine, 7-methylguanine and 7-methyladenine.</text>
        <dbReference type="EC" id="3.2.2.21"/>
    </reaction>
</comment>
<dbReference type="EMBL" id="GEZM01087412">
    <property type="protein sequence ID" value="JAV58713.1"/>
    <property type="molecule type" value="Transcribed_RNA"/>
</dbReference>
<dbReference type="InterPro" id="IPR011034">
    <property type="entry name" value="Formyl_transferase-like_C_sf"/>
</dbReference>
<comment type="subunit">
    <text evidence="9">Binds MBD1. Binds SSBP1.</text>
</comment>
<dbReference type="EC" id="3.2.2.21" evidence="4"/>
<evidence type="ECO:0000256" key="3">
    <source>
        <dbReference type="ARBA" id="ARBA00009232"/>
    </source>
</evidence>
<dbReference type="PANTHER" id="PTHR10429">
    <property type="entry name" value="DNA-3-METHYLADENINE GLYCOSYLASE"/>
    <property type="match status" value="1"/>
</dbReference>
<evidence type="ECO:0000256" key="12">
    <source>
        <dbReference type="ARBA" id="ARBA00078171"/>
    </source>
</evidence>
<evidence type="ECO:0000256" key="2">
    <source>
        <dbReference type="ARBA" id="ARBA00002421"/>
    </source>
</evidence>
<evidence type="ECO:0000256" key="8">
    <source>
        <dbReference type="ARBA" id="ARBA00033426"/>
    </source>
</evidence>
<evidence type="ECO:0000256" key="10">
    <source>
        <dbReference type="ARBA" id="ARBA00068926"/>
    </source>
</evidence>
<comment type="function">
    <text evidence="2">Hydrolysis of the deoxyribose N-glycosidic bond to excise 3-methyladenine, and 7-methylguanine from the damaged DNA polymer formed by alkylation lesions.</text>
</comment>
<evidence type="ECO:0000256" key="7">
    <source>
        <dbReference type="ARBA" id="ARBA00023204"/>
    </source>
</evidence>
<comment type="similarity">
    <text evidence="3">Belongs to the DNA glycosylase MPG family.</text>
</comment>
<dbReference type="SUPFAM" id="SSF50486">
    <property type="entry name" value="FMT C-terminal domain-like"/>
    <property type="match status" value="1"/>
</dbReference>
<evidence type="ECO:0000256" key="6">
    <source>
        <dbReference type="ARBA" id="ARBA00022801"/>
    </source>
</evidence>
<dbReference type="HAMAP" id="MF_00527">
    <property type="entry name" value="3MGH"/>
    <property type="match status" value="1"/>
</dbReference>
<evidence type="ECO:0000256" key="13">
    <source>
        <dbReference type="ARBA" id="ARBA00082988"/>
    </source>
</evidence>
<reference evidence="14" key="1">
    <citation type="journal article" date="2016" name="Sci. Rep.">
        <title>Molecular characterization of firefly nuptial gifts: a multi-omics approach sheds light on postcopulatory sexual selection.</title>
        <authorList>
            <person name="Al-Wathiqui N."/>
            <person name="Fallon T.R."/>
            <person name="South A."/>
            <person name="Weng J.K."/>
            <person name="Lewis S.M."/>
        </authorList>
    </citation>
    <scope>NUCLEOTIDE SEQUENCE</scope>
</reference>
<protein>
    <recommendedName>
        <fullName evidence="10">DNA-3-methyladenine glycosylase</fullName>
        <ecNumber evidence="4">3.2.2.21</ecNumber>
    </recommendedName>
    <alternativeName>
        <fullName evidence="11">3-alkyladenine DNA glycosylase</fullName>
    </alternativeName>
    <alternativeName>
        <fullName evidence="8">3-methyladenine DNA glycosidase</fullName>
    </alternativeName>
    <alternativeName>
        <fullName evidence="13">ADPG</fullName>
    </alternativeName>
    <alternativeName>
        <fullName evidence="12">N-methylpurine-DNA glycosylase</fullName>
    </alternativeName>
</protein>
<evidence type="ECO:0000256" key="4">
    <source>
        <dbReference type="ARBA" id="ARBA00012000"/>
    </source>
</evidence>
<dbReference type="GO" id="GO:0003677">
    <property type="term" value="F:DNA binding"/>
    <property type="evidence" value="ECO:0007669"/>
    <property type="project" value="InterPro"/>
</dbReference>
<dbReference type="Gene3D" id="3.10.300.10">
    <property type="entry name" value="Methylpurine-DNA glycosylase (MPG)"/>
    <property type="match status" value="1"/>
</dbReference>
<dbReference type="NCBIfam" id="TIGR00567">
    <property type="entry name" value="3mg"/>
    <property type="match status" value="1"/>
</dbReference>
<evidence type="ECO:0000256" key="1">
    <source>
        <dbReference type="ARBA" id="ARBA00000086"/>
    </source>
</evidence>
<dbReference type="EMBL" id="GEZM01087413">
    <property type="protein sequence ID" value="JAV58712.1"/>
    <property type="molecule type" value="Transcribed_RNA"/>
</dbReference>
<organism evidence="14">
    <name type="scientific">Photinus pyralis</name>
    <name type="common">Common eastern firefly</name>
    <name type="synonym">Lampyris pyralis</name>
    <dbReference type="NCBI Taxonomy" id="7054"/>
    <lineage>
        <taxon>Eukaryota</taxon>
        <taxon>Metazoa</taxon>
        <taxon>Ecdysozoa</taxon>
        <taxon>Arthropoda</taxon>
        <taxon>Hexapoda</taxon>
        <taxon>Insecta</taxon>
        <taxon>Pterygota</taxon>
        <taxon>Neoptera</taxon>
        <taxon>Endopterygota</taxon>
        <taxon>Coleoptera</taxon>
        <taxon>Polyphaga</taxon>
        <taxon>Elateriformia</taxon>
        <taxon>Elateroidea</taxon>
        <taxon>Lampyridae</taxon>
        <taxon>Lampyrinae</taxon>
        <taxon>Photinus</taxon>
    </lineage>
</organism>
<sequence length="266" mass="30246">MWYRGEVLKMFKKSVMLLRGVTFRFKSPNSASGHKNMPPKKKPKNVDMKLNFDFYNVPCYNLANFLLGKLLVRRIGDDILKGRIVETECYLGGEDKASRSFGGRRTTANEPMYMQPGTAYVYMTYGMYHCFNISSAGPGAAVLLRAIHPIENIDIMTEFRGKNCKSKSKKFKIDELGNGPSKLCMSMSIDKETSNKLDLCTSDTLWIEEDLDYDNDFKTVISSRIGIDSVGEEWAKKPLRFYILGDSSVSKRDKQAENQFLDLPKS</sequence>
<evidence type="ECO:0000256" key="5">
    <source>
        <dbReference type="ARBA" id="ARBA00022763"/>
    </source>
</evidence>
<dbReference type="CDD" id="cd00540">
    <property type="entry name" value="AAG"/>
    <property type="match status" value="1"/>
</dbReference>
<dbReference type="AlphaFoldDB" id="A0A1Y1KB21"/>
<dbReference type="FunFam" id="3.10.300.10:FF:000001">
    <property type="entry name" value="Putative 3-methyladenine DNA glycosylase"/>
    <property type="match status" value="1"/>
</dbReference>
<dbReference type="GO" id="GO:0006284">
    <property type="term" value="P:base-excision repair"/>
    <property type="evidence" value="ECO:0007669"/>
    <property type="project" value="InterPro"/>
</dbReference>
<evidence type="ECO:0000313" key="14">
    <source>
        <dbReference type="EMBL" id="JAV58712.1"/>
    </source>
</evidence>
<dbReference type="InterPro" id="IPR003180">
    <property type="entry name" value="MPG"/>
</dbReference>
<keyword evidence="6" id="KW-0378">Hydrolase</keyword>
<evidence type="ECO:0000256" key="11">
    <source>
        <dbReference type="ARBA" id="ARBA00076879"/>
    </source>
</evidence>
<dbReference type="InterPro" id="IPR036995">
    <property type="entry name" value="MPG_sf"/>
</dbReference>
<keyword evidence="7" id="KW-0234">DNA repair</keyword>
<evidence type="ECO:0000256" key="9">
    <source>
        <dbReference type="ARBA" id="ARBA00066187"/>
    </source>
</evidence>
<accession>A0A1Y1KB21</accession>
<proteinExistence type="inferred from homology"/>
<dbReference type="GO" id="GO:0003905">
    <property type="term" value="F:alkylbase DNA N-glycosylase activity"/>
    <property type="evidence" value="ECO:0007669"/>
    <property type="project" value="UniProtKB-EC"/>
</dbReference>
<dbReference type="PANTHER" id="PTHR10429:SF0">
    <property type="entry name" value="DNA-3-METHYLADENINE GLYCOSYLASE"/>
    <property type="match status" value="1"/>
</dbReference>